<dbReference type="AlphaFoldDB" id="F5YRA8"/>
<feature type="region of interest" description="Disordered" evidence="4">
    <location>
        <begin position="212"/>
        <end position="235"/>
    </location>
</feature>
<feature type="compositionally biased region" description="Polar residues" evidence="4">
    <location>
        <begin position="212"/>
        <end position="222"/>
    </location>
</feature>
<dbReference type="InterPro" id="IPR011990">
    <property type="entry name" value="TPR-like_helical_dom_sf"/>
</dbReference>
<gene>
    <name evidence="6" type="ordered locus">TREPR_2624</name>
</gene>
<dbReference type="EMBL" id="CP001843">
    <property type="protein sequence ID" value="AEF86424.1"/>
    <property type="molecule type" value="Genomic_DNA"/>
</dbReference>
<keyword evidence="7" id="KW-1185">Reference proteome</keyword>
<dbReference type="PROSITE" id="PS50005">
    <property type="entry name" value="TPR"/>
    <property type="match status" value="1"/>
</dbReference>
<evidence type="ECO:0000313" key="7">
    <source>
        <dbReference type="Proteomes" id="UP000009223"/>
    </source>
</evidence>
<sequence length="235" mass="25557">MLFAKKGVFTLICVIFFAGTAFGQSSFSQGEDLFLHNKPQEALSFLEAALAEDPGNVKACIYLGVSYQQLKRPDEAVVVYNRALPVAGEDAALIAFNLGNAYYAMGNLSLAEESYTQAVAANPDYASAYLNRANAKLTRQALQDAISDYELYLSLEPLSAKRNTIEKLISFIHSEFAAAERERILAEARAAAEAERKKRILEEVAASLQSAAEDTTGLSSGSEEVLGYDGEFELE</sequence>
<dbReference type="PANTHER" id="PTHR44858:SF1">
    <property type="entry name" value="UDP-N-ACETYLGLUCOSAMINE--PEPTIDE N-ACETYLGLUCOSAMINYLTRANSFERASE SPINDLY-RELATED"/>
    <property type="match status" value="1"/>
</dbReference>
<reference evidence="7" key="1">
    <citation type="submission" date="2009-12" db="EMBL/GenBank/DDBJ databases">
        <title>Complete sequence of Treponema primitia strain ZAS-2.</title>
        <authorList>
            <person name="Tetu S.G."/>
            <person name="Matson E."/>
            <person name="Ren Q."/>
            <person name="Seshadri R."/>
            <person name="Elbourne L."/>
            <person name="Hassan K.A."/>
            <person name="Durkin A."/>
            <person name="Radune D."/>
            <person name="Mohamoud Y."/>
            <person name="Shay R."/>
            <person name="Jin S."/>
            <person name="Zhang X."/>
            <person name="Lucey K."/>
            <person name="Ballor N.R."/>
            <person name="Ottesen E."/>
            <person name="Rosenthal R."/>
            <person name="Allen A."/>
            <person name="Leadbetter J.R."/>
            <person name="Paulsen I.T."/>
        </authorList>
    </citation>
    <scope>NUCLEOTIDE SEQUENCE [LARGE SCALE GENOMIC DNA]</scope>
    <source>
        <strain evidence="7">ATCC BAA-887 / DSM 12427 / ZAS-2</strain>
    </source>
</reference>
<evidence type="ECO:0000256" key="5">
    <source>
        <dbReference type="SAM" id="SignalP"/>
    </source>
</evidence>
<name>F5YRA8_TREPZ</name>
<reference evidence="6 7" key="2">
    <citation type="journal article" date="2011" name="ISME J.">
        <title>RNA-seq reveals cooperative metabolic interactions between two termite-gut spirochete species in co-culture.</title>
        <authorList>
            <person name="Rosenthal A.Z."/>
            <person name="Matson E.G."/>
            <person name="Eldar A."/>
            <person name="Leadbetter J.R."/>
        </authorList>
    </citation>
    <scope>NUCLEOTIDE SEQUENCE [LARGE SCALE GENOMIC DNA]</scope>
    <source>
        <strain evidence="7">ATCC BAA-887 / DSM 12427 / ZAS-2</strain>
    </source>
</reference>
<accession>F5YRA8</accession>
<dbReference type="PANTHER" id="PTHR44858">
    <property type="entry name" value="TETRATRICOPEPTIDE REPEAT PROTEIN 6"/>
    <property type="match status" value="1"/>
</dbReference>
<keyword evidence="2 3" id="KW-0802">TPR repeat</keyword>
<dbReference type="KEGG" id="tpi:TREPR_2624"/>
<dbReference type="Proteomes" id="UP000009223">
    <property type="component" value="Chromosome"/>
</dbReference>
<dbReference type="SMART" id="SM00028">
    <property type="entry name" value="TPR"/>
    <property type="match status" value="4"/>
</dbReference>
<dbReference type="Gene3D" id="1.25.40.10">
    <property type="entry name" value="Tetratricopeptide repeat domain"/>
    <property type="match status" value="2"/>
</dbReference>
<dbReference type="Pfam" id="PF14559">
    <property type="entry name" value="TPR_19"/>
    <property type="match status" value="1"/>
</dbReference>
<dbReference type="InterPro" id="IPR050498">
    <property type="entry name" value="Ycf3"/>
</dbReference>
<keyword evidence="1" id="KW-0677">Repeat</keyword>
<proteinExistence type="predicted"/>
<protein>
    <submittedName>
        <fullName evidence="6">Tetratricopeptide repeat protein</fullName>
    </submittedName>
</protein>
<feature type="chain" id="PRO_5003329931" evidence="5">
    <location>
        <begin position="24"/>
        <end position="235"/>
    </location>
</feature>
<dbReference type="HOGENOM" id="CLU_038824_0_0_12"/>
<organism evidence="6 7">
    <name type="scientific">Treponema primitia (strain ATCC BAA-887 / DSM 12427 / ZAS-2)</name>
    <dbReference type="NCBI Taxonomy" id="545694"/>
    <lineage>
        <taxon>Bacteria</taxon>
        <taxon>Pseudomonadati</taxon>
        <taxon>Spirochaetota</taxon>
        <taxon>Spirochaetia</taxon>
        <taxon>Spirochaetales</taxon>
        <taxon>Treponemataceae</taxon>
        <taxon>Treponema</taxon>
    </lineage>
</organism>
<evidence type="ECO:0000256" key="2">
    <source>
        <dbReference type="ARBA" id="ARBA00022803"/>
    </source>
</evidence>
<feature type="repeat" description="TPR" evidence="3">
    <location>
        <begin position="92"/>
        <end position="125"/>
    </location>
</feature>
<evidence type="ECO:0000256" key="3">
    <source>
        <dbReference type="PROSITE-ProRule" id="PRU00339"/>
    </source>
</evidence>
<dbReference type="SUPFAM" id="SSF48452">
    <property type="entry name" value="TPR-like"/>
    <property type="match status" value="1"/>
</dbReference>
<evidence type="ECO:0000256" key="4">
    <source>
        <dbReference type="SAM" id="MobiDB-lite"/>
    </source>
</evidence>
<dbReference type="eggNOG" id="COG0457">
    <property type="taxonomic scope" value="Bacteria"/>
</dbReference>
<dbReference type="InterPro" id="IPR019734">
    <property type="entry name" value="TPR_rpt"/>
</dbReference>
<evidence type="ECO:0000313" key="6">
    <source>
        <dbReference type="EMBL" id="AEF86424.1"/>
    </source>
</evidence>
<feature type="signal peptide" evidence="5">
    <location>
        <begin position="1"/>
        <end position="23"/>
    </location>
</feature>
<dbReference type="RefSeq" id="WP_015707599.1">
    <property type="nucleotide sequence ID" value="NC_015578.1"/>
</dbReference>
<keyword evidence="5" id="KW-0732">Signal</keyword>
<dbReference type="STRING" id="545694.TREPR_2624"/>
<dbReference type="Pfam" id="PF13432">
    <property type="entry name" value="TPR_16"/>
    <property type="match status" value="1"/>
</dbReference>
<evidence type="ECO:0000256" key="1">
    <source>
        <dbReference type="ARBA" id="ARBA00022737"/>
    </source>
</evidence>